<dbReference type="InterPro" id="IPR005845">
    <property type="entry name" value="A-D-PHexomutase_a/b/a-II"/>
</dbReference>
<sequence>MPRPRPRIGLSRRGTATALTGVGALVLALVALLALLPALLRPDAQARAKDEAGRIAADAATRLGNRVTTALERVEDAGDGTALRNAFPAAQRIRHIPPAGLAPAPRAEPPVGYALAEQVARCLRTGRSSVEVHLPGSARAQLNLVAAAGNDAGAWLVTLPVSRLLDWASPGKAAAAIRHGDTVLVQSGRVDGPNASAPVPGQVWSVAVQQPPPRLPLDIPGAWLAVLGLAGLVTGGAGAYLRRCGAPAAGRATTETDIAPAGPAPGPAKAHHPIRAPIRSSAPGIEVDEEIPATLPPDSADTPSEAPEAGTVDDAGAGDEAIPPGILRAYDIRGIVGETLTPEIVTRLGRAIAATAREAGNDTVVVGRDARHSSPELARALIAGLSAGGCRVVDVDAVPTPVLYFAVHRLGTGAGVMVTGSHNPPGYNGLKVMIGGETLAGEAIRALGRRAAGVPTADTPGEVGHRQITEDYIDQVGADITLYRPLRVVVDCGNGVTAALAPELYRALGCEVTPLFCEIDGDFPNHHPDPAVPENLATLQKRVVNDGADIGLAFDGDGDRLGVVDSEGTIIWPDRQMMLFARDILARLPGSDIVFDVKCSRHLAELISANAGVPVMSRSGHSPIKQRRAETNAPLAGEMSGHIVLADRWYPFDDALYAGARLLELLSFEAGQSSAALFAGLPGAGGGAELRVPVAEGEAEAVMARLLANTHTVPEAARVTTIDGLRIDFADGWGLVRASNTEPALTLRFEGDDEAALERIREHFRGLLAAAAPELAPPF</sequence>
<evidence type="ECO:0000259" key="10">
    <source>
        <dbReference type="Pfam" id="PF02879"/>
    </source>
</evidence>
<reference evidence="12" key="1">
    <citation type="submission" date="2019-06" db="EMBL/GenBank/DDBJ databases">
        <authorList>
            <person name="Murdoch R.W."/>
            <person name="Fathepure B."/>
        </authorList>
    </citation>
    <scope>NUCLEOTIDE SEQUENCE</scope>
</reference>
<dbReference type="Pfam" id="PF02880">
    <property type="entry name" value="PGM_PMM_III"/>
    <property type="match status" value="1"/>
</dbReference>
<evidence type="ECO:0008006" key="13">
    <source>
        <dbReference type="Google" id="ProtNLM"/>
    </source>
</evidence>
<dbReference type="Pfam" id="PF02879">
    <property type="entry name" value="PGM_PMM_II"/>
    <property type="match status" value="1"/>
</dbReference>
<feature type="domain" description="Alpha-D-phosphohexomutase C-terminal" evidence="8">
    <location>
        <begin position="689"/>
        <end position="765"/>
    </location>
</feature>
<gene>
    <name evidence="12" type="ORF">KBTEX_02483</name>
</gene>
<feature type="region of interest" description="Disordered" evidence="7">
    <location>
        <begin position="291"/>
        <end position="320"/>
    </location>
</feature>
<dbReference type="InterPro" id="IPR005841">
    <property type="entry name" value="Alpha-D-phosphohexomutase_SF"/>
</dbReference>
<evidence type="ECO:0000256" key="4">
    <source>
        <dbReference type="ARBA" id="ARBA00022723"/>
    </source>
</evidence>
<evidence type="ECO:0000259" key="8">
    <source>
        <dbReference type="Pfam" id="PF00408"/>
    </source>
</evidence>
<dbReference type="GO" id="GO:0000287">
    <property type="term" value="F:magnesium ion binding"/>
    <property type="evidence" value="ECO:0007669"/>
    <property type="project" value="InterPro"/>
</dbReference>
<keyword evidence="6" id="KW-0413">Isomerase</keyword>
<dbReference type="Pfam" id="PF00408">
    <property type="entry name" value="PGM_PMM_IV"/>
    <property type="match status" value="1"/>
</dbReference>
<dbReference type="PRINTS" id="PR00509">
    <property type="entry name" value="PGMPMM"/>
</dbReference>
<comment type="cofactor">
    <cofactor evidence="1">
        <name>Mg(2+)</name>
        <dbReference type="ChEBI" id="CHEBI:18420"/>
    </cofactor>
</comment>
<dbReference type="SUPFAM" id="SSF55957">
    <property type="entry name" value="Phosphoglucomutase, C-terminal domain"/>
    <property type="match status" value="1"/>
</dbReference>
<evidence type="ECO:0000256" key="3">
    <source>
        <dbReference type="ARBA" id="ARBA00022553"/>
    </source>
</evidence>
<dbReference type="CDD" id="cd03089">
    <property type="entry name" value="PMM_PGM"/>
    <property type="match status" value="1"/>
</dbReference>
<dbReference type="SUPFAM" id="SSF53738">
    <property type="entry name" value="Phosphoglucomutase, first 3 domains"/>
    <property type="match status" value="3"/>
</dbReference>
<evidence type="ECO:0000256" key="1">
    <source>
        <dbReference type="ARBA" id="ARBA00001946"/>
    </source>
</evidence>
<dbReference type="AlphaFoldDB" id="A0A5B8RDG9"/>
<dbReference type="EMBL" id="MN079127">
    <property type="protein sequence ID" value="QEA06153.1"/>
    <property type="molecule type" value="Genomic_DNA"/>
</dbReference>
<dbReference type="PANTHER" id="PTHR43771:SF2">
    <property type="entry name" value="PHOSPHOMANNOMUTASE_PHOSPHOGLUCOMUTASE"/>
    <property type="match status" value="1"/>
</dbReference>
<dbReference type="InterPro" id="IPR036900">
    <property type="entry name" value="A-D-PHexomutase_C_sf"/>
</dbReference>
<feature type="domain" description="Alpha-D-phosphohexomutase alpha/beta/alpha" evidence="11">
    <location>
        <begin position="573"/>
        <end position="678"/>
    </location>
</feature>
<protein>
    <recommendedName>
        <fullName evidence="13">Phosphomannomutase/phosphoglucomutase</fullName>
    </recommendedName>
</protein>
<evidence type="ECO:0000259" key="9">
    <source>
        <dbReference type="Pfam" id="PF02878"/>
    </source>
</evidence>
<keyword evidence="5" id="KW-0460">Magnesium</keyword>
<feature type="region of interest" description="Disordered" evidence="7">
    <location>
        <begin position="255"/>
        <end position="274"/>
    </location>
</feature>
<dbReference type="Pfam" id="PF02878">
    <property type="entry name" value="PGM_PMM_I"/>
    <property type="match status" value="1"/>
</dbReference>
<dbReference type="InterPro" id="IPR016055">
    <property type="entry name" value="A-D-PHexomutase_a/b/a-I/II/III"/>
</dbReference>
<organism evidence="12">
    <name type="scientific">uncultured organism</name>
    <dbReference type="NCBI Taxonomy" id="155900"/>
    <lineage>
        <taxon>unclassified sequences</taxon>
        <taxon>environmental samples</taxon>
    </lineage>
</organism>
<accession>A0A5B8RDG9</accession>
<evidence type="ECO:0000256" key="5">
    <source>
        <dbReference type="ARBA" id="ARBA00022842"/>
    </source>
</evidence>
<proteinExistence type="inferred from homology"/>
<evidence type="ECO:0000256" key="7">
    <source>
        <dbReference type="SAM" id="MobiDB-lite"/>
    </source>
</evidence>
<dbReference type="PROSITE" id="PS00710">
    <property type="entry name" value="PGM_PMM"/>
    <property type="match status" value="1"/>
</dbReference>
<comment type="similarity">
    <text evidence="2">Belongs to the phosphohexose mutase family.</text>
</comment>
<feature type="domain" description="Alpha-D-phosphohexomutase alpha/beta/alpha" evidence="10">
    <location>
        <begin position="471"/>
        <end position="568"/>
    </location>
</feature>
<dbReference type="InterPro" id="IPR005844">
    <property type="entry name" value="A-D-PHexomutase_a/b/a-I"/>
</dbReference>
<dbReference type="InterPro" id="IPR005843">
    <property type="entry name" value="A-D-PHexomutase_C"/>
</dbReference>
<dbReference type="PANTHER" id="PTHR43771">
    <property type="entry name" value="PHOSPHOMANNOMUTASE"/>
    <property type="match status" value="1"/>
</dbReference>
<evidence type="ECO:0000259" key="11">
    <source>
        <dbReference type="Pfam" id="PF02880"/>
    </source>
</evidence>
<dbReference type="GO" id="GO:0016868">
    <property type="term" value="F:intramolecular phosphotransferase activity"/>
    <property type="evidence" value="ECO:0007669"/>
    <property type="project" value="InterPro"/>
</dbReference>
<evidence type="ECO:0000256" key="2">
    <source>
        <dbReference type="ARBA" id="ARBA00010231"/>
    </source>
</evidence>
<feature type="domain" description="Alpha-D-phosphohexomutase alpha/beta/alpha" evidence="9">
    <location>
        <begin position="328"/>
        <end position="440"/>
    </location>
</feature>
<evidence type="ECO:0000256" key="6">
    <source>
        <dbReference type="ARBA" id="ARBA00023235"/>
    </source>
</evidence>
<dbReference type="GO" id="GO:0005975">
    <property type="term" value="P:carbohydrate metabolic process"/>
    <property type="evidence" value="ECO:0007669"/>
    <property type="project" value="InterPro"/>
</dbReference>
<keyword evidence="4" id="KW-0479">Metal-binding</keyword>
<dbReference type="InterPro" id="IPR016066">
    <property type="entry name" value="A-D-PHexomutase_CS"/>
</dbReference>
<dbReference type="Gene3D" id="3.30.310.50">
    <property type="entry name" value="Alpha-D-phosphohexomutase, C-terminal domain"/>
    <property type="match status" value="1"/>
</dbReference>
<name>A0A5B8RDG9_9ZZZZ</name>
<dbReference type="InterPro" id="IPR005846">
    <property type="entry name" value="A-D-PHexomutase_a/b/a-III"/>
</dbReference>
<keyword evidence="3" id="KW-0597">Phosphoprotein</keyword>
<dbReference type="Gene3D" id="3.40.120.10">
    <property type="entry name" value="Alpha-D-Glucose-1,6-Bisphosphate, subunit A, domain 3"/>
    <property type="match status" value="3"/>
</dbReference>
<evidence type="ECO:0000313" key="12">
    <source>
        <dbReference type="EMBL" id="QEA06153.1"/>
    </source>
</evidence>